<keyword evidence="3" id="KW-1185">Reference proteome</keyword>
<dbReference type="SUPFAM" id="SSF49329">
    <property type="entry name" value="Cu,Zn superoxide dismutase-like"/>
    <property type="match status" value="1"/>
</dbReference>
<name>A0A066XHV1_COLSU</name>
<dbReference type="GO" id="GO:0046872">
    <property type="term" value="F:metal ion binding"/>
    <property type="evidence" value="ECO:0007669"/>
    <property type="project" value="InterPro"/>
</dbReference>
<dbReference type="Gene3D" id="2.60.40.200">
    <property type="entry name" value="Superoxide dismutase, copper/zinc binding domain"/>
    <property type="match status" value="1"/>
</dbReference>
<dbReference type="OrthoDB" id="159229at2759"/>
<reference evidence="3" key="1">
    <citation type="journal article" date="2014" name="Genome Announc.">
        <title>Draft genome sequence of Colletotrichum sublineola, a destructive pathogen of cultivated sorghum.</title>
        <authorList>
            <person name="Baroncelli R."/>
            <person name="Sanz-Martin J.M."/>
            <person name="Rech G.E."/>
            <person name="Sukno S.A."/>
            <person name="Thon M.R."/>
        </authorList>
    </citation>
    <scope>NUCLEOTIDE SEQUENCE [LARGE SCALE GENOMIC DNA]</scope>
    <source>
        <strain evidence="3">TX430BB</strain>
    </source>
</reference>
<dbReference type="InterPro" id="IPR036423">
    <property type="entry name" value="SOD-like_Cu/Zn_dom_sf"/>
</dbReference>
<dbReference type="AlphaFoldDB" id="A0A066XHV1"/>
<organism evidence="2 3">
    <name type="scientific">Colletotrichum sublineola</name>
    <name type="common">Sorghum anthracnose fungus</name>
    <dbReference type="NCBI Taxonomy" id="1173701"/>
    <lineage>
        <taxon>Eukaryota</taxon>
        <taxon>Fungi</taxon>
        <taxon>Dikarya</taxon>
        <taxon>Ascomycota</taxon>
        <taxon>Pezizomycotina</taxon>
        <taxon>Sordariomycetes</taxon>
        <taxon>Hypocreomycetidae</taxon>
        <taxon>Glomerellales</taxon>
        <taxon>Glomerellaceae</taxon>
        <taxon>Colletotrichum</taxon>
        <taxon>Colletotrichum graminicola species complex</taxon>
    </lineage>
</organism>
<protein>
    <submittedName>
        <fullName evidence="2">Putative superoxide dismutase</fullName>
    </submittedName>
</protein>
<dbReference type="HOGENOM" id="CLU_743966_0_0_1"/>
<gene>
    <name evidence="2" type="ORF">CSUB01_12527</name>
</gene>
<evidence type="ECO:0000313" key="3">
    <source>
        <dbReference type="Proteomes" id="UP000027238"/>
    </source>
</evidence>
<sequence length="372" mass="40305">MESELDRDLKILIANLESEVMANASAERRMLREAKNELHRCLGSAPMPEIASIAIAEVKALLTWLDNYKDLQTSSVNVAGPLATPCAVLDHYDDMLNKWASELYEGARGVASILGVGVENEQWQVVSRSQSETRQGPDPNERGQITPIIGLNDCKHADGEDVHNNCMGKFDPMYHECVRISCVIVATVAAFVGTESQTAEELGDALVVTNPQGIVYEARLPEMPFFKQGSLNGNVRGSIVAMTAPDGKGVKFKVGFSNLPNEGGPFKTCQIGDLSGKHGSVTRDYEQTYIDRYLSLVQGLGSFIGNRSFVFHFANKTRISCANLKQIQWPAPYGNGTGASNIVRATYAPATATPYSDAPLASAVSAMSVSFY</sequence>
<dbReference type="eggNOG" id="ENOG502S5NX">
    <property type="taxonomic scope" value="Eukaryota"/>
</dbReference>
<evidence type="ECO:0000313" key="2">
    <source>
        <dbReference type="EMBL" id="KDN67209.1"/>
    </source>
</evidence>
<dbReference type="EMBL" id="JMSE01000833">
    <property type="protein sequence ID" value="KDN67209.1"/>
    <property type="molecule type" value="Genomic_DNA"/>
</dbReference>
<proteinExistence type="predicted"/>
<feature type="region of interest" description="Disordered" evidence="1">
    <location>
        <begin position="127"/>
        <end position="146"/>
    </location>
</feature>
<dbReference type="GO" id="GO:0006801">
    <property type="term" value="P:superoxide metabolic process"/>
    <property type="evidence" value="ECO:0007669"/>
    <property type="project" value="InterPro"/>
</dbReference>
<comment type="caution">
    <text evidence="2">The sequence shown here is derived from an EMBL/GenBank/DDBJ whole genome shotgun (WGS) entry which is preliminary data.</text>
</comment>
<dbReference type="Proteomes" id="UP000027238">
    <property type="component" value="Unassembled WGS sequence"/>
</dbReference>
<dbReference type="STRING" id="1173701.A0A066XHV1"/>
<accession>A0A066XHV1</accession>
<evidence type="ECO:0000256" key="1">
    <source>
        <dbReference type="SAM" id="MobiDB-lite"/>
    </source>
</evidence>